<evidence type="ECO:0000256" key="4">
    <source>
        <dbReference type="ARBA" id="ARBA00023008"/>
    </source>
</evidence>
<organism evidence="9 10">
    <name type="scientific">Micromonospora radicis</name>
    <dbReference type="NCBI Taxonomy" id="1894971"/>
    <lineage>
        <taxon>Bacteria</taxon>
        <taxon>Bacillati</taxon>
        <taxon>Actinomycetota</taxon>
        <taxon>Actinomycetes</taxon>
        <taxon>Micromonosporales</taxon>
        <taxon>Micromonosporaceae</taxon>
        <taxon>Micromonospora</taxon>
    </lineage>
</organism>
<dbReference type="InterPro" id="IPR014756">
    <property type="entry name" value="Ig_E-set"/>
</dbReference>
<dbReference type="GO" id="GO:0042597">
    <property type="term" value="C:periplasmic space"/>
    <property type="evidence" value="ECO:0007669"/>
    <property type="project" value="InterPro"/>
</dbReference>
<dbReference type="InterPro" id="IPR032694">
    <property type="entry name" value="CopC/D"/>
</dbReference>
<feature type="region of interest" description="Disordered" evidence="5">
    <location>
        <begin position="130"/>
        <end position="173"/>
    </location>
</feature>
<keyword evidence="6" id="KW-0472">Membrane</keyword>
<evidence type="ECO:0000256" key="1">
    <source>
        <dbReference type="ARBA" id="ARBA00004196"/>
    </source>
</evidence>
<keyword evidence="6" id="KW-1133">Transmembrane helix</keyword>
<dbReference type="Proteomes" id="UP000283832">
    <property type="component" value="Unassembled WGS sequence"/>
</dbReference>
<dbReference type="GO" id="GO:0005507">
    <property type="term" value="F:copper ion binding"/>
    <property type="evidence" value="ECO:0007669"/>
    <property type="project" value="InterPro"/>
</dbReference>
<keyword evidence="4" id="KW-0186">Copper</keyword>
<dbReference type="PANTHER" id="PTHR34820">
    <property type="entry name" value="INNER MEMBRANE PROTEIN YEBZ"/>
    <property type="match status" value="1"/>
</dbReference>
<feature type="domain" description="CopC" evidence="8">
    <location>
        <begin position="34"/>
        <end position="127"/>
    </location>
</feature>
<dbReference type="OrthoDB" id="5242236at2"/>
<evidence type="ECO:0000256" key="2">
    <source>
        <dbReference type="ARBA" id="ARBA00022723"/>
    </source>
</evidence>
<dbReference type="Pfam" id="PF04234">
    <property type="entry name" value="CopC"/>
    <property type="match status" value="1"/>
</dbReference>
<sequence>MRTRLRHLSALGLVTALLAATALLVGPVSPAYAHNVLRKATPAQDAELTKAPTKVTLDFLQKLNPNFTTVTVSDAAKEPVATSEPEVDGTKASVTVDSTLPNGVYTVAYRVVSQDGHPVQGSYEFTVADPTATAEPSPSPSPEASEPAQSPSPTAEQTSTAATASPAASGSSGGGGGMVALLVGAVVLAALVVGAVVVLLRRRQAGGNAAS</sequence>
<dbReference type="InterPro" id="IPR007348">
    <property type="entry name" value="CopC_dom"/>
</dbReference>
<evidence type="ECO:0000259" key="8">
    <source>
        <dbReference type="Pfam" id="PF04234"/>
    </source>
</evidence>
<dbReference type="RefSeq" id="WP_119577935.1">
    <property type="nucleotide sequence ID" value="NZ_QXEC01000016.1"/>
</dbReference>
<keyword evidence="6" id="KW-0812">Transmembrane</keyword>
<dbReference type="InterPro" id="IPR014755">
    <property type="entry name" value="Cu-Rt/internalin_Ig-like"/>
</dbReference>
<dbReference type="PANTHER" id="PTHR34820:SF4">
    <property type="entry name" value="INNER MEMBRANE PROTEIN YEBZ"/>
    <property type="match status" value="1"/>
</dbReference>
<evidence type="ECO:0000256" key="5">
    <source>
        <dbReference type="SAM" id="MobiDB-lite"/>
    </source>
</evidence>
<comment type="caution">
    <text evidence="9">The sequence shown here is derived from an EMBL/GenBank/DDBJ whole genome shotgun (WGS) entry which is preliminary data.</text>
</comment>
<evidence type="ECO:0000256" key="3">
    <source>
        <dbReference type="ARBA" id="ARBA00022729"/>
    </source>
</evidence>
<feature type="compositionally biased region" description="Low complexity" evidence="5">
    <location>
        <begin position="130"/>
        <end position="170"/>
    </location>
</feature>
<proteinExistence type="predicted"/>
<comment type="subcellular location">
    <subcellularLocation>
        <location evidence="1">Cell envelope</location>
    </subcellularLocation>
</comment>
<reference evidence="9 10" key="1">
    <citation type="submission" date="2018-08" db="EMBL/GenBank/DDBJ databases">
        <title>Jishengella sp. nov., isolated from a root of Azadirachta indica A. Juss. var. siamensis Valenton.</title>
        <authorList>
            <person name="Kuncharoen N."/>
            <person name="Tanasupawat S."/>
            <person name="Kudo T."/>
            <person name="Ohkuma M."/>
        </authorList>
    </citation>
    <scope>NUCLEOTIDE SEQUENCE [LARGE SCALE GENOMIC DNA]</scope>
    <source>
        <strain evidence="9 10">AZ1-13</strain>
    </source>
</reference>
<evidence type="ECO:0000313" key="9">
    <source>
        <dbReference type="EMBL" id="RIV37073.1"/>
    </source>
</evidence>
<dbReference type="EMBL" id="QXEC01000016">
    <property type="protein sequence ID" value="RIV37073.1"/>
    <property type="molecule type" value="Genomic_DNA"/>
</dbReference>
<protein>
    <submittedName>
        <fullName evidence="9">Copper resistance protein CopC</fullName>
    </submittedName>
</protein>
<keyword evidence="3 7" id="KW-0732">Signal</keyword>
<dbReference type="GO" id="GO:0030313">
    <property type="term" value="C:cell envelope"/>
    <property type="evidence" value="ECO:0007669"/>
    <property type="project" value="UniProtKB-SubCell"/>
</dbReference>
<feature type="chain" id="PRO_5019416953" evidence="7">
    <location>
        <begin position="34"/>
        <end position="211"/>
    </location>
</feature>
<dbReference type="SUPFAM" id="SSF81296">
    <property type="entry name" value="E set domains"/>
    <property type="match status" value="1"/>
</dbReference>
<dbReference type="Gene3D" id="2.60.40.1220">
    <property type="match status" value="1"/>
</dbReference>
<dbReference type="GO" id="GO:0006825">
    <property type="term" value="P:copper ion transport"/>
    <property type="evidence" value="ECO:0007669"/>
    <property type="project" value="InterPro"/>
</dbReference>
<dbReference type="GO" id="GO:0005886">
    <property type="term" value="C:plasma membrane"/>
    <property type="evidence" value="ECO:0007669"/>
    <property type="project" value="TreeGrafter"/>
</dbReference>
<evidence type="ECO:0000313" key="10">
    <source>
        <dbReference type="Proteomes" id="UP000283832"/>
    </source>
</evidence>
<evidence type="ECO:0000256" key="7">
    <source>
        <dbReference type="SAM" id="SignalP"/>
    </source>
</evidence>
<accession>A0A418MSR6</accession>
<dbReference type="AlphaFoldDB" id="A0A418MSR6"/>
<evidence type="ECO:0000256" key="6">
    <source>
        <dbReference type="SAM" id="Phobius"/>
    </source>
</evidence>
<name>A0A418MSR6_9ACTN</name>
<feature type="signal peptide" evidence="7">
    <location>
        <begin position="1"/>
        <end position="33"/>
    </location>
</feature>
<keyword evidence="10" id="KW-1185">Reference proteome</keyword>
<keyword evidence="2" id="KW-0479">Metal-binding</keyword>
<dbReference type="GO" id="GO:0046688">
    <property type="term" value="P:response to copper ion"/>
    <property type="evidence" value="ECO:0007669"/>
    <property type="project" value="InterPro"/>
</dbReference>
<gene>
    <name evidence="9" type="ORF">D2L64_17650</name>
</gene>
<feature type="transmembrane region" description="Helical" evidence="6">
    <location>
        <begin position="178"/>
        <end position="200"/>
    </location>
</feature>